<organism evidence="1 2">
    <name type="scientific">Pichia kluyveri</name>
    <name type="common">Yeast</name>
    <dbReference type="NCBI Taxonomy" id="36015"/>
    <lineage>
        <taxon>Eukaryota</taxon>
        <taxon>Fungi</taxon>
        <taxon>Dikarya</taxon>
        <taxon>Ascomycota</taxon>
        <taxon>Saccharomycotina</taxon>
        <taxon>Pichiomycetes</taxon>
        <taxon>Pichiales</taxon>
        <taxon>Pichiaceae</taxon>
        <taxon>Pichia</taxon>
    </lineage>
</organism>
<sequence length="238" mass="28096">MIRNTIRYSSNVRDLTKTVPLRLLGFPKKLDIERLNKLNKNKSQIITNYQLSNEDRNKIIDFLNETISEYPLNIILSNKNNVFGFSVKEMDDEVRKINRYGDVNSDVNEIEKIIDYKVIDEELNPMLFNIFKDYYNVINLDKIIEDGIEIKYRKIMIISITEKFMNNNKEFLKSLKEKYYNIKINACILNPHIFPFLKNISKVKEDISSENLYNIARYGLVKVNQHNNGSLILTKKTI</sequence>
<evidence type="ECO:0008006" key="3">
    <source>
        <dbReference type="Google" id="ProtNLM"/>
    </source>
</evidence>
<comment type="caution">
    <text evidence="1">The sequence shown here is derived from an EMBL/GenBank/DDBJ whole genome shotgun (WGS) entry which is preliminary data.</text>
</comment>
<dbReference type="EMBL" id="BTGB01000005">
    <property type="protein sequence ID" value="GMM47289.1"/>
    <property type="molecule type" value="Genomic_DNA"/>
</dbReference>
<keyword evidence="2" id="KW-1185">Reference proteome</keyword>
<protein>
    <recommendedName>
        <fullName evidence="3">Required for respiratory growth protein 8, mitochondrial</fullName>
    </recommendedName>
</protein>
<evidence type="ECO:0000313" key="1">
    <source>
        <dbReference type="EMBL" id="GMM47289.1"/>
    </source>
</evidence>
<evidence type="ECO:0000313" key="2">
    <source>
        <dbReference type="Proteomes" id="UP001378960"/>
    </source>
</evidence>
<proteinExistence type="predicted"/>
<dbReference type="Proteomes" id="UP001378960">
    <property type="component" value="Unassembled WGS sequence"/>
</dbReference>
<dbReference type="AlphaFoldDB" id="A0AAV5R6U1"/>
<name>A0AAV5R6U1_PICKL</name>
<accession>A0AAV5R6U1</accession>
<reference evidence="1 2" key="1">
    <citation type="journal article" date="2023" name="Elife">
        <title>Identification of key yeast species and microbe-microbe interactions impacting larval growth of Drosophila in the wild.</title>
        <authorList>
            <person name="Mure A."/>
            <person name="Sugiura Y."/>
            <person name="Maeda R."/>
            <person name="Honda K."/>
            <person name="Sakurai N."/>
            <person name="Takahashi Y."/>
            <person name="Watada M."/>
            <person name="Katoh T."/>
            <person name="Gotoh A."/>
            <person name="Gotoh Y."/>
            <person name="Taniguchi I."/>
            <person name="Nakamura K."/>
            <person name="Hayashi T."/>
            <person name="Katayama T."/>
            <person name="Uemura T."/>
            <person name="Hattori Y."/>
        </authorList>
    </citation>
    <scope>NUCLEOTIDE SEQUENCE [LARGE SCALE GENOMIC DNA]</scope>
    <source>
        <strain evidence="1 2">PK-24</strain>
    </source>
</reference>
<gene>
    <name evidence="1" type="ORF">DAPK24_038640</name>
</gene>